<reference evidence="6" key="1">
    <citation type="submission" date="2021-04" db="EMBL/GenBank/DDBJ databases">
        <title>Genome based classification of Actinospica acidithermotolerans sp. nov., an actinobacterium isolated from an Indonesian hot spring.</title>
        <authorList>
            <person name="Kusuma A.B."/>
            <person name="Putra K.E."/>
            <person name="Nafisah S."/>
            <person name="Loh J."/>
            <person name="Nouioui I."/>
            <person name="Goodfellow M."/>
        </authorList>
    </citation>
    <scope>NUCLEOTIDE SEQUENCE</scope>
    <source>
        <strain evidence="6">MGRD01-02</strain>
    </source>
</reference>
<name>A0A941EEE0_9ACTN</name>
<keyword evidence="3" id="KW-0804">Transcription</keyword>
<dbReference type="SMART" id="SM00354">
    <property type="entry name" value="HTH_LACI"/>
    <property type="match status" value="1"/>
</dbReference>
<dbReference type="InterPro" id="IPR000843">
    <property type="entry name" value="HTH_LacI"/>
</dbReference>
<keyword evidence="1" id="KW-0805">Transcription regulation</keyword>
<dbReference type="RefSeq" id="WP_212521014.1">
    <property type="nucleotide sequence ID" value="NZ_JAGSOH010000104.1"/>
</dbReference>
<dbReference type="Proteomes" id="UP000676325">
    <property type="component" value="Unassembled WGS sequence"/>
</dbReference>
<protein>
    <submittedName>
        <fullName evidence="6">LacI family transcriptional regulator</fullName>
    </submittedName>
</protein>
<proteinExistence type="predicted"/>
<dbReference type="InterPro" id="IPR046335">
    <property type="entry name" value="LacI/GalR-like_sensor"/>
</dbReference>
<dbReference type="CDD" id="cd06292">
    <property type="entry name" value="PBP1_AglR_RafR-like"/>
    <property type="match status" value="1"/>
</dbReference>
<dbReference type="PANTHER" id="PTHR30146:SF109">
    <property type="entry name" value="HTH-TYPE TRANSCRIPTIONAL REGULATOR GALS"/>
    <property type="match status" value="1"/>
</dbReference>
<dbReference type="InterPro" id="IPR010982">
    <property type="entry name" value="Lambda_DNA-bd_dom_sf"/>
</dbReference>
<dbReference type="EMBL" id="JAGSOH010000104">
    <property type="protein sequence ID" value="MBR7829881.1"/>
    <property type="molecule type" value="Genomic_DNA"/>
</dbReference>
<evidence type="ECO:0000256" key="4">
    <source>
        <dbReference type="SAM" id="MobiDB-lite"/>
    </source>
</evidence>
<keyword evidence="2" id="KW-0238">DNA-binding</keyword>
<dbReference type="GO" id="GO:0003700">
    <property type="term" value="F:DNA-binding transcription factor activity"/>
    <property type="evidence" value="ECO:0007669"/>
    <property type="project" value="TreeGrafter"/>
</dbReference>
<dbReference type="Pfam" id="PF13377">
    <property type="entry name" value="Peripla_BP_3"/>
    <property type="match status" value="1"/>
</dbReference>
<dbReference type="PANTHER" id="PTHR30146">
    <property type="entry name" value="LACI-RELATED TRANSCRIPTIONAL REPRESSOR"/>
    <property type="match status" value="1"/>
</dbReference>
<dbReference type="PROSITE" id="PS50932">
    <property type="entry name" value="HTH_LACI_2"/>
    <property type="match status" value="1"/>
</dbReference>
<organism evidence="6 7">
    <name type="scientific">Actinospica acidithermotolerans</name>
    <dbReference type="NCBI Taxonomy" id="2828514"/>
    <lineage>
        <taxon>Bacteria</taxon>
        <taxon>Bacillati</taxon>
        <taxon>Actinomycetota</taxon>
        <taxon>Actinomycetes</taxon>
        <taxon>Catenulisporales</taxon>
        <taxon>Actinospicaceae</taxon>
        <taxon>Actinospica</taxon>
    </lineage>
</organism>
<dbReference type="InterPro" id="IPR028082">
    <property type="entry name" value="Peripla_BP_I"/>
</dbReference>
<evidence type="ECO:0000313" key="7">
    <source>
        <dbReference type="Proteomes" id="UP000676325"/>
    </source>
</evidence>
<evidence type="ECO:0000256" key="1">
    <source>
        <dbReference type="ARBA" id="ARBA00023015"/>
    </source>
</evidence>
<evidence type="ECO:0000313" key="6">
    <source>
        <dbReference type="EMBL" id="MBR7829881.1"/>
    </source>
</evidence>
<accession>A0A941EEE0</accession>
<gene>
    <name evidence="6" type="ORF">KDK95_26485</name>
</gene>
<sequence>MSGRGGGEAARPSLETVAERAGVSRQTVSNVLNSPQLVRPETIARVRAAIEETGYRPHRAARTLRTRRSHLIAARMHAPVDGINGAVLDSFLHALTSRAEQRDYRVLLYTAEDDAQEIAAYDELLSDFDLDAFVLANTHRNDARTTWLAEHGAPFVTFGRPWGVEASHGWVDVDGAAGVYDATRHLIRRGHRRIAFVGWPEGSGVGDDRRSGWRSACAEENLDVSGLTRSVEDSLATGRAAGAELLNASCAPTAIVCVSDSLALGVWTEITARGLTPGADVAVIGFDDTPTAAVIGMSSVAQPVGDIAEASLDLLTQALDGAPGGSAAAKQLLLPPSLVVRASS</sequence>
<dbReference type="CDD" id="cd01392">
    <property type="entry name" value="HTH_LacI"/>
    <property type="match status" value="1"/>
</dbReference>
<dbReference type="AlphaFoldDB" id="A0A941EEE0"/>
<evidence type="ECO:0000256" key="2">
    <source>
        <dbReference type="ARBA" id="ARBA00023125"/>
    </source>
</evidence>
<dbReference type="GO" id="GO:0000976">
    <property type="term" value="F:transcription cis-regulatory region binding"/>
    <property type="evidence" value="ECO:0007669"/>
    <property type="project" value="TreeGrafter"/>
</dbReference>
<comment type="caution">
    <text evidence="6">The sequence shown here is derived from an EMBL/GenBank/DDBJ whole genome shotgun (WGS) entry which is preliminary data.</text>
</comment>
<dbReference type="Gene3D" id="1.10.260.40">
    <property type="entry name" value="lambda repressor-like DNA-binding domains"/>
    <property type="match status" value="1"/>
</dbReference>
<feature type="domain" description="HTH lacI-type" evidence="5">
    <location>
        <begin position="12"/>
        <end position="66"/>
    </location>
</feature>
<keyword evidence="7" id="KW-1185">Reference proteome</keyword>
<dbReference type="Gene3D" id="3.40.50.2300">
    <property type="match status" value="2"/>
</dbReference>
<evidence type="ECO:0000259" key="5">
    <source>
        <dbReference type="PROSITE" id="PS50932"/>
    </source>
</evidence>
<dbReference type="SUPFAM" id="SSF47413">
    <property type="entry name" value="lambda repressor-like DNA-binding domains"/>
    <property type="match status" value="1"/>
</dbReference>
<feature type="region of interest" description="Disordered" evidence="4">
    <location>
        <begin position="1"/>
        <end position="24"/>
    </location>
</feature>
<dbReference type="Pfam" id="PF00356">
    <property type="entry name" value="LacI"/>
    <property type="match status" value="1"/>
</dbReference>
<evidence type="ECO:0000256" key="3">
    <source>
        <dbReference type="ARBA" id="ARBA00023163"/>
    </source>
</evidence>
<dbReference type="SUPFAM" id="SSF53822">
    <property type="entry name" value="Periplasmic binding protein-like I"/>
    <property type="match status" value="1"/>
</dbReference>